<comment type="caution">
    <text evidence="1">The sequence shown here is derived from an EMBL/GenBank/DDBJ whole genome shotgun (WGS) entry which is preliminary data.</text>
</comment>
<protein>
    <recommendedName>
        <fullName evidence="3">Aberrant root formation protein 4</fullName>
    </recommendedName>
</protein>
<dbReference type="InterPro" id="IPR013877">
    <property type="entry name" value="YAP-bd/ALF4/Glomulin"/>
</dbReference>
<dbReference type="PANTHER" id="PTHR15430">
    <property type="entry name" value="GLOMULIN"/>
    <property type="match status" value="1"/>
</dbReference>
<dbReference type="SUPFAM" id="SSF48371">
    <property type="entry name" value="ARM repeat"/>
    <property type="match status" value="1"/>
</dbReference>
<dbReference type="Proteomes" id="UP001634393">
    <property type="component" value="Unassembled WGS sequence"/>
</dbReference>
<evidence type="ECO:0000313" key="1">
    <source>
        <dbReference type="EMBL" id="KAL3835128.1"/>
    </source>
</evidence>
<dbReference type="InterPro" id="IPR016024">
    <property type="entry name" value="ARM-type_fold"/>
</dbReference>
<sequence length="597" mass="67037">MFIERDIIVGTLHKTLDSCSKLIKEGDYENSKKSISDLVDFLTSISDYLIEAESENEDFEDISIEILVQIHQYLASPSIKQEVIDALAFEVPKAVVRFAHVSGRCMEVAENVVDLFVEKCGPRDMLPILCEALGSPSELFTVSVYFIPILSGLVKVIFLIQRRHYEQVKTVVPVVLNVLSIISFKSDDEDEDYEKLFHKAIDLANSIKAVHAKLEGKDNHKLRALLGLYILQIMALVSTGMRSEISRNLQVVLELSDFLRHCELSYIGLITGCEVDVISKLVLEDDSDDDMGCFSQIKLGAALGVIWGYQTSEDAMAAKADMSTVIMELQNNWTSRWEAIGMLKHIFSCPNLSWELKKHAIGFLLCIMDGIVSPSYDNHLDYSVHMATFYTSLQAIEMVIMYASDALLRKNAFDAFKKVLADIPTSVRLDVLRALITSSESSSMIGILIDLVKEELRVGRAGINSSSNLVLKNENCTSFWSPLVLEFVEVVLRPPNGGPPSLPEYSDAVLSALNLYRFIFITESTGDSNYTGILSKDKLHKAYNEWLLPLRSLVTRTMVENQNDCDELESDIIFGMNPVELVLYRCIELVEEKLKHL</sequence>
<gene>
    <name evidence="1" type="ORF">ACJIZ3_009864</name>
</gene>
<organism evidence="1 2">
    <name type="scientific">Penstemon smallii</name>
    <dbReference type="NCBI Taxonomy" id="265156"/>
    <lineage>
        <taxon>Eukaryota</taxon>
        <taxon>Viridiplantae</taxon>
        <taxon>Streptophyta</taxon>
        <taxon>Embryophyta</taxon>
        <taxon>Tracheophyta</taxon>
        <taxon>Spermatophyta</taxon>
        <taxon>Magnoliopsida</taxon>
        <taxon>eudicotyledons</taxon>
        <taxon>Gunneridae</taxon>
        <taxon>Pentapetalae</taxon>
        <taxon>asterids</taxon>
        <taxon>lamiids</taxon>
        <taxon>Lamiales</taxon>
        <taxon>Plantaginaceae</taxon>
        <taxon>Cheloneae</taxon>
        <taxon>Penstemon</taxon>
    </lineage>
</organism>
<dbReference type="EMBL" id="JBJXBP010000004">
    <property type="protein sequence ID" value="KAL3835128.1"/>
    <property type="molecule type" value="Genomic_DNA"/>
</dbReference>
<dbReference type="InterPro" id="IPR019516">
    <property type="entry name" value="Glomulin/ALF4"/>
</dbReference>
<evidence type="ECO:0000313" key="2">
    <source>
        <dbReference type="Proteomes" id="UP001634393"/>
    </source>
</evidence>
<name>A0ABD3TG13_9LAMI</name>
<keyword evidence="2" id="KW-1185">Reference proteome</keyword>
<reference evidence="1 2" key="1">
    <citation type="submission" date="2024-12" db="EMBL/GenBank/DDBJ databases">
        <title>The unique morphological basis and parallel evolutionary history of personate flowers in Penstemon.</title>
        <authorList>
            <person name="Depatie T.H."/>
            <person name="Wessinger C.A."/>
        </authorList>
    </citation>
    <scope>NUCLEOTIDE SEQUENCE [LARGE SCALE GENOMIC DNA]</scope>
    <source>
        <strain evidence="1">WTNN_2</strain>
        <tissue evidence="1">Leaf</tissue>
    </source>
</reference>
<accession>A0ABD3TG13</accession>
<dbReference type="AlphaFoldDB" id="A0ABD3TG13"/>
<proteinExistence type="predicted"/>
<dbReference type="PANTHER" id="PTHR15430:SF1">
    <property type="entry name" value="GLOMULIN"/>
    <property type="match status" value="1"/>
</dbReference>
<dbReference type="Pfam" id="PF08568">
    <property type="entry name" value="Kinetochor_Ybp2"/>
    <property type="match status" value="2"/>
</dbReference>
<evidence type="ECO:0008006" key="3">
    <source>
        <dbReference type="Google" id="ProtNLM"/>
    </source>
</evidence>